<feature type="transmembrane region" description="Helical" evidence="3">
    <location>
        <begin position="1658"/>
        <end position="1681"/>
    </location>
</feature>
<feature type="transmembrane region" description="Helical" evidence="3">
    <location>
        <begin position="671"/>
        <end position="692"/>
    </location>
</feature>
<feature type="compositionally biased region" description="Low complexity" evidence="2">
    <location>
        <begin position="74"/>
        <end position="89"/>
    </location>
</feature>
<dbReference type="Pfam" id="PF12349">
    <property type="entry name" value="Sterol-sensing"/>
    <property type="match status" value="1"/>
</dbReference>
<feature type="transmembrane region" description="Helical" evidence="3">
    <location>
        <begin position="1536"/>
        <end position="1553"/>
    </location>
</feature>
<evidence type="ECO:0000259" key="4">
    <source>
        <dbReference type="PROSITE" id="PS50156"/>
    </source>
</evidence>
<feature type="transmembrane region" description="Helical" evidence="3">
    <location>
        <begin position="1628"/>
        <end position="1646"/>
    </location>
</feature>
<feature type="region of interest" description="Disordered" evidence="2">
    <location>
        <begin position="74"/>
        <end position="135"/>
    </location>
</feature>
<accession>A0A8J5X5Y2</accession>
<feature type="compositionally biased region" description="Low complexity" evidence="2">
    <location>
        <begin position="115"/>
        <end position="126"/>
    </location>
</feature>
<feature type="compositionally biased region" description="Pro residues" evidence="2">
    <location>
        <begin position="1221"/>
        <end position="1254"/>
    </location>
</feature>
<feature type="domain" description="SSD" evidence="4">
    <location>
        <begin position="635"/>
        <end position="794"/>
    </location>
</feature>
<dbReference type="PROSITE" id="PS50156">
    <property type="entry name" value="SSD"/>
    <property type="match status" value="2"/>
</dbReference>
<feature type="compositionally biased region" description="Low complexity" evidence="2">
    <location>
        <begin position="1202"/>
        <end position="1220"/>
    </location>
</feature>
<feature type="compositionally biased region" description="Polar residues" evidence="2">
    <location>
        <begin position="1"/>
        <end position="12"/>
    </location>
</feature>
<proteinExistence type="inferred from homology"/>
<feature type="domain" description="SSD" evidence="4">
    <location>
        <begin position="1555"/>
        <end position="1680"/>
    </location>
</feature>
<dbReference type="InterPro" id="IPR053958">
    <property type="entry name" value="HMGCR/SNAP/NPC1-like_SSD"/>
</dbReference>
<dbReference type="PANTHER" id="PTHR10796:SF92">
    <property type="entry name" value="PATCHED-RELATED, ISOFORM A"/>
    <property type="match status" value="1"/>
</dbReference>
<sequence length="1728" mass="179231">MSRMNSNASNAPSAGGDDVDDVDEAPRLGLAASGAPSPVTPGAGARRPLTAAPPGLVAGSISLRASASNQLPGSFRRASFHSAAATPAAPSTPPPSGAPVPPSEHVPGSTRTEASEAPSFASAHAAPPSPDARTPAVGALVRNWESRLRDHGALASPLASPGSRAGVVGTTTALSAATSPVLRGEAMPALPDPPTSPTLTPAPRSPRRSSFDRELGGFAAAGAPLAELQLGLDEPGLHGDDAHRAQLLSGASSPTCAGEGGLLVGGPADAPCEPSTPEPRDLARAFSDDGADGAAGATDGAAGGASGANGTVAVSRDGTSFGSALDALRALVPTHLSLGDLQLYQHACGHEGRFVPMLIERAYAALGVRVARNPVLTIVLSMVLVVCLSFGLVFARYETEPERLYVPQFSPLGMQRKYIDDTFGVRPQPGIFVVTDREPGGNVLTRDHVRAIFSLHEAVAHISVGWRTRAHGADARGGGGGFGELLPWRQSGWVDRELSYDDLCARRYFNMVQDSQCLSSSILRLWLFSRSAFEEDAQWEQTVRAAYDESLLDFGPELSTLADENGTTHLRAQALQLSYYYNASMAEYSNGGMVAWELALIAEVARINEQDPAIRLSYWSAKLNEKDASSVATKDLDVLCMTFAFILLYVCVTLGGFTLDRRRSRMALGGFCGICTAASLTSGFGICCYIGVPLAPMSTLVLFTMLGVSVDDMVIIVDAFDRTSTRVSLEERIRVALSHAGTAVTMTSATTMVAFLSGVCVDLPSIQLFCAPAAASVLMVNVLQVTLFTALLVLDARRQEMGKLDCQSCLPHTLCVGGGERKPGAVGVASGGRDARANGGAYASPQPRKGADAAEPSAAWSGETPQSVNGVSEDEIGCTNSALGRYWRHHYAEWLMQWPVRVAVLVAFAALLIVAAVLIPHIELGLPMEATLPADSAATTFFRDVNRYWTGTQDFQVMLVIRDTDLTSDSALANIDKALAELAALPFILDIVTNWMDDYAAYENCTAVARTGVPLAHGARTDFSGLKGWLADGGVRFCRYDPDFDSGQADGPAGGNATALARAREEGGDGDGDGARRQLAAALAARAPRARAPYPPGGAAPDALLVGGGGGDSGGARVGALGLGRRRLRETAAQAAARRAAALAEVQAAIAAAEAAEAADADADAYADAATLGGGDDGAGQPQPVADGHIVLLGRSSGGGARTAPSRAAVAAAAASRSLRPPLPSPSPSRSLRPPPAGPPPSPPTPSPSPPPSRSPSALVARSGGSTAASPSNSPFQPTRVTSPAPAPAPVAPSRRRRGSAPAPSPAPRPAPAAAAPTVAHGALAASSASTAAAPSPTPSRRRGHGRQPAPKPRSSPAPGAAVASAPAASSHGKAGKACVDANRQFMRLSGGYACSNATDYCLPGQPHWRIVSSYCPLTCGKCVPEPLALGSASDGVDDGADELGSSWDKPDFEVVDGGLGAASDVRLDPANPNHVVASRFILTAVMPKVILEAYPQHQQINAVLRRNSIDGYVYHYRYEFGVCDQAMPRLCLRNLLVAAIGILITVTVFLPIRLALLSTATVVMIDVLLLGVMVIYHVRLHCMTTVTLLIALGLAIDYSCHLAHAYETSPLPTQLEKVKHACSTMGLSILNAGASTLLGTGFMALSETPVFQTVFVLVWNTVFFGLMAGLMFVPVVLSLVGGGVHKSKALQLLGMMENEGSFVRRAHSHAGASTGASFAHRRHIPMA</sequence>
<name>A0A8J5X5Y2_DIALT</name>
<feature type="transmembrane region" description="Helical" evidence="3">
    <location>
        <begin position="1585"/>
        <end position="1607"/>
    </location>
</feature>
<feature type="region of interest" description="Disordered" evidence="2">
    <location>
        <begin position="258"/>
        <end position="308"/>
    </location>
</feature>
<comment type="similarity">
    <text evidence="1">Belongs to the patched family.</text>
</comment>
<feature type="compositionally biased region" description="Low complexity" evidence="2">
    <location>
        <begin position="1312"/>
        <end position="1335"/>
    </location>
</feature>
<dbReference type="PANTHER" id="PTHR10796">
    <property type="entry name" value="PATCHED-RELATED"/>
    <property type="match status" value="1"/>
</dbReference>
<evidence type="ECO:0000256" key="3">
    <source>
        <dbReference type="SAM" id="Phobius"/>
    </source>
</evidence>
<evidence type="ECO:0000256" key="1">
    <source>
        <dbReference type="ARBA" id="ARBA00005585"/>
    </source>
</evidence>
<feature type="compositionally biased region" description="Basic and acidic residues" evidence="2">
    <location>
        <begin position="278"/>
        <end position="287"/>
    </location>
</feature>
<feature type="compositionally biased region" description="Polar residues" evidence="2">
    <location>
        <begin position="1264"/>
        <end position="1277"/>
    </location>
</feature>
<feature type="transmembrane region" description="Helical" evidence="3">
    <location>
        <begin position="636"/>
        <end position="659"/>
    </location>
</feature>
<feature type="transmembrane region" description="Helical" evidence="3">
    <location>
        <begin position="740"/>
        <end position="759"/>
    </location>
</feature>
<feature type="region of interest" description="Disordered" evidence="2">
    <location>
        <begin position="1"/>
        <end position="55"/>
    </location>
</feature>
<feature type="transmembrane region" description="Helical" evidence="3">
    <location>
        <begin position="898"/>
        <end position="919"/>
    </location>
</feature>
<dbReference type="InterPro" id="IPR051697">
    <property type="entry name" value="Patched_domain-protein"/>
</dbReference>
<dbReference type="GO" id="GO:0016020">
    <property type="term" value="C:membrane"/>
    <property type="evidence" value="ECO:0007669"/>
    <property type="project" value="TreeGrafter"/>
</dbReference>
<organism evidence="5 6">
    <name type="scientific">Diacronema lutheri</name>
    <name type="common">Unicellular marine alga</name>
    <name type="synonym">Monochrysis lutheri</name>
    <dbReference type="NCBI Taxonomy" id="2081491"/>
    <lineage>
        <taxon>Eukaryota</taxon>
        <taxon>Haptista</taxon>
        <taxon>Haptophyta</taxon>
        <taxon>Pavlovophyceae</taxon>
        <taxon>Pavlovales</taxon>
        <taxon>Pavlovaceae</taxon>
        <taxon>Diacronema</taxon>
    </lineage>
</organism>
<dbReference type="InterPro" id="IPR000731">
    <property type="entry name" value="SSD"/>
</dbReference>
<dbReference type="Proteomes" id="UP000751190">
    <property type="component" value="Unassembled WGS sequence"/>
</dbReference>
<dbReference type="SUPFAM" id="SSF82866">
    <property type="entry name" value="Multidrug efflux transporter AcrB transmembrane domain"/>
    <property type="match status" value="2"/>
</dbReference>
<feature type="transmembrane region" description="Helical" evidence="3">
    <location>
        <begin position="375"/>
        <end position="395"/>
    </location>
</feature>
<feature type="region of interest" description="Disordered" evidence="2">
    <location>
        <begin position="184"/>
        <end position="212"/>
    </location>
</feature>
<evidence type="ECO:0000256" key="2">
    <source>
        <dbReference type="SAM" id="MobiDB-lite"/>
    </source>
</evidence>
<gene>
    <name evidence="5" type="ORF">KFE25_002513</name>
</gene>
<keyword evidence="3" id="KW-0472">Membrane</keyword>
<evidence type="ECO:0000313" key="5">
    <source>
        <dbReference type="EMBL" id="KAG8459106.1"/>
    </source>
</evidence>
<feature type="compositionally biased region" description="Low complexity" evidence="2">
    <location>
        <begin position="1357"/>
        <end position="1371"/>
    </location>
</feature>
<keyword evidence="3" id="KW-1133">Transmembrane helix</keyword>
<keyword evidence="6" id="KW-1185">Reference proteome</keyword>
<comment type="caution">
    <text evidence="5">The sequence shown here is derived from an EMBL/GenBank/DDBJ whole genome shotgun (WGS) entry which is preliminary data.</text>
</comment>
<feature type="compositionally biased region" description="Pro residues" evidence="2">
    <location>
        <begin position="90"/>
        <end position="104"/>
    </location>
</feature>
<reference evidence="5" key="1">
    <citation type="submission" date="2021-05" db="EMBL/GenBank/DDBJ databases">
        <title>The genome of the haptophyte Pavlova lutheri (Diacronema luteri, Pavlovales) - a model for lipid biosynthesis in eukaryotic algae.</title>
        <authorList>
            <person name="Hulatt C.J."/>
            <person name="Posewitz M.C."/>
        </authorList>
    </citation>
    <scope>NUCLEOTIDE SEQUENCE</scope>
    <source>
        <strain evidence="5">NIVA-4/92</strain>
    </source>
</reference>
<feature type="region of interest" description="Disordered" evidence="2">
    <location>
        <begin position="1191"/>
        <end position="1374"/>
    </location>
</feature>
<feature type="transmembrane region" description="Helical" evidence="3">
    <location>
        <begin position="771"/>
        <end position="794"/>
    </location>
</feature>
<dbReference type="EMBL" id="JAGTXO010000044">
    <property type="protein sequence ID" value="KAG8459106.1"/>
    <property type="molecule type" value="Genomic_DNA"/>
</dbReference>
<evidence type="ECO:0000313" key="6">
    <source>
        <dbReference type="Proteomes" id="UP000751190"/>
    </source>
</evidence>
<dbReference type="Gene3D" id="1.20.1640.10">
    <property type="entry name" value="Multidrug efflux transporter AcrB transmembrane domain"/>
    <property type="match status" value="2"/>
</dbReference>
<feature type="transmembrane region" description="Helical" evidence="3">
    <location>
        <begin position="1560"/>
        <end position="1579"/>
    </location>
</feature>
<protein>
    <recommendedName>
        <fullName evidence="4">SSD domain-containing protein</fullName>
    </recommendedName>
</protein>
<dbReference type="OrthoDB" id="6510177at2759"/>
<dbReference type="PRINTS" id="PR01217">
    <property type="entry name" value="PRICHEXTENSN"/>
</dbReference>
<feature type="region of interest" description="Disordered" evidence="2">
    <location>
        <begin position="837"/>
        <end position="868"/>
    </location>
</feature>
<keyword evidence="3" id="KW-0812">Transmembrane</keyword>